<gene>
    <name evidence="2" type="ORF">D4N35_009735</name>
</gene>
<dbReference type="PANTHER" id="PTHR11895">
    <property type="entry name" value="TRANSAMIDASE"/>
    <property type="match status" value="1"/>
</dbReference>
<dbReference type="InterPro" id="IPR020556">
    <property type="entry name" value="Amidase_CS"/>
</dbReference>
<dbReference type="PANTHER" id="PTHR11895:SF67">
    <property type="entry name" value="AMIDASE DOMAIN-CONTAINING PROTEIN"/>
    <property type="match status" value="1"/>
</dbReference>
<name>A0A443IT37_9BACI</name>
<dbReference type="EMBL" id="QYTU02000019">
    <property type="protein sequence ID" value="RWR10374.1"/>
    <property type="molecule type" value="Genomic_DNA"/>
</dbReference>
<evidence type="ECO:0000313" key="3">
    <source>
        <dbReference type="Proteomes" id="UP000273811"/>
    </source>
</evidence>
<keyword evidence="3" id="KW-1185">Reference proteome</keyword>
<dbReference type="InterPro" id="IPR023631">
    <property type="entry name" value="Amidase_dom"/>
</dbReference>
<dbReference type="InterPro" id="IPR036928">
    <property type="entry name" value="AS_sf"/>
</dbReference>
<dbReference type="OrthoDB" id="9811471at2"/>
<evidence type="ECO:0000259" key="1">
    <source>
        <dbReference type="Pfam" id="PF01425"/>
    </source>
</evidence>
<evidence type="ECO:0000313" key="2">
    <source>
        <dbReference type="EMBL" id="RWR10374.1"/>
    </source>
</evidence>
<proteinExistence type="predicted"/>
<organism evidence="2 3">
    <name type="scientific">Siminovitchia fortis</name>
    <dbReference type="NCBI Taxonomy" id="254758"/>
    <lineage>
        <taxon>Bacteria</taxon>
        <taxon>Bacillati</taxon>
        <taxon>Bacillota</taxon>
        <taxon>Bacilli</taxon>
        <taxon>Bacillales</taxon>
        <taxon>Bacillaceae</taxon>
        <taxon>Siminovitchia</taxon>
    </lineage>
</organism>
<dbReference type="SUPFAM" id="SSF75304">
    <property type="entry name" value="Amidase signature (AS) enzymes"/>
    <property type="match status" value="1"/>
</dbReference>
<dbReference type="Pfam" id="PF01425">
    <property type="entry name" value="Amidase"/>
    <property type="match status" value="1"/>
</dbReference>
<dbReference type="AlphaFoldDB" id="A0A443IT37"/>
<reference evidence="2" key="1">
    <citation type="submission" date="2018-12" db="EMBL/GenBank/DDBJ databases">
        <authorList>
            <person name="Sun L."/>
            <person name="Chen Z."/>
        </authorList>
    </citation>
    <scope>NUCLEOTIDE SEQUENCE [LARGE SCALE GENOMIC DNA]</scope>
    <source>
        <strain evidence="2">DSM 16012</strain>
    </source>
</reference>
<comment type="caution">
    <text evidence="2">The sequence shown here is derived from an EMBL/GenBank/DDBJ whole genome shotgun (WGS) entry which is preliminary data.</text>
</comment>
<dbReference type="Gene3D" id="3.90.1300.10">
    <property type="entry name" value="Amidase signature (AS) domain"/>
    <property type="match status" value="1"/>
</dbReference>
<dbReference type="InterPro" id="IPR000120">
    <property type="entry name" value="Amidase"/>
</dbReference>
<accession>A0A443IT37</accession>
<dbReference type="RefSeq" id="WP_120072959.1">
    <property type="nucleotide sequence ID" value="NZ_CP126113.1"/>
</dbReference>
<dbReference type="Proteomes" id="UP000273811">
    <property type="component" value="Unassembled WGS sequence"/>
</dbReference>
<dbReference type="GO" id="GO:0003824">
    <property type="term" value="F:catalytic activity"/>
    <property type="evidence" value="ECO:0007669"/>
    <property type="project" value="InterPro"/>
</dbReference>
<sequence>MMSIKEMLEGYKAKKFSPVEVTREYINRTKRAKALNAFIELTEETALNQAKIAESRWSIGQAGKLEGIPLSYKDNIYVKGIPATSGSIIDRDFVPTENAPVIQKLQNEGAVMIGKTNMHEFAFGITNNNPFYGPARNPWNPDYISGGSSGGSAVSVAANLSAASIGTDTGGSIRIPASCCGLIGLKPTHGLINNSGTTLISWSMDHTGPIAKNTADLALVMEAMTNTSYTYENTTLKGWRIGIPSTYFTDRMEPEILEVYKDTLKKLEKLGALLFEVELPHAEEAGSLTFTVAMAEAGYVHRERIAENIDKYGNDVKAVMESSSAISAIEYINALTRKEQITAEFNRLFNEVDLIVTPTLPALPKPVGEEIIQLTDEPEPIFNCFIRYTSYFNLTGHPAISIPAGLSDDKLPVGVQFVGAKLNEQRLISAAAAFEKHFLGDFYKTREEVLKEQTFSFQ</sequence>
<dbReference type="PROSITE" id="PS00571">
    <property type="entry name" value="AMIDASES"/>
    <property type="match status" value="1"/>
</dbReference>
<feature type="domain" description="Amidase" evidence="1">
    <location>
        <begin position="20"/>
        <end position="427"/>
    </location>
</feature>
<protein>
    <submittedName>
        <fullName evidence="2">Amidase</fullName>
    </submittedName>
</protein>